<dbReference type="OrthoDB" id="8908244at2759"/>
<comment type="caution">
    <text evidence="2">The sequence shown here is derived from an EMBL/GenBank/DDBJ whole genome shotgun (WGS) entry which is preliminary data.</text>
</comment>
<dbReference type="Proteomes" id="UP000288216">
    <property type="component" value="Unassembled WGS sequence"/>
</dbReference>
<protein>
    <submittedName>
        <fullName evidence="2">Uncharacterized protein</fullName>
    </submittedName>
</protein>
<feature type="signal peptide" evidence="1">
    <location>
        <begin position="1"/>
        <end position="22"/>
    </location>
</feature>
<evidence type="ECO:0000256" key="1">
    <source>
        <dbReference type="SAM" id="SignalP"/>
    </source>
</evidence>
<keyword evidence="1" id="KW-0732">Signal</keyword>
<reference evidence="2 3" key="1">
    <citation type="journal article" date="2018" name="Nat. Ecol. Evol.">
        <title>Shark genomes provide insights into elasmobranch evolution and the origin of vertebrates.</title>
        <authorList>
            <person name="Hara Y"/>
            <person name="Yamaguchi K"/>
            <person name="Onimaru K"/>
            <person name="Kadota M"/>
            <person name="Koyanagi M"/>
            <person name="Keeley SD"/>
            <person name="Tatsumi K"/>
            <person name="Tanaka K"/>
            <person name="Motone F"/>
            <person name="Kageyama Y"/>
            <person name="Nozu R"/>
            <person name="Adachi N"/>
            <person name="Nishimura O"/>
            <person name="Nakagawa R"/>
            <person name="Tanegashima C"/>
            <person name="Kiyatake I"/>
            <person name="Matsumoto R"/>
            <person name="Murakumo K"/>
            <person name="Nishida K"/>
            <person name="Terakita A"/>
            <person name="Kuratani S"/>
            <person name="Sato K"/>
            <person name="Hyodo S Kuraku.S."/>
        </authorList>
    </citation>
    <scope>NUCLEOTIDE SEQUENCE [LARGE SCALE GENOMIC DNA]</scope>
</reference>
<dbReference type="OMA" id="SCCTPKS"/>
<name>A0A401NT77_SCYTO</name>
<feature type="chain" id="PRO_5019082339" evidence="1">
    <location>
        <begin position="23"/>
        <end position="98"/>
    </location>
</feature>
<proteinExistence type="predicted"/>
<dbReference type="AlphaFoldDB" id="A0A401NT77"/>
<organism evidence="2 3">
    <name type="scientific">Scyliorhinus torazame</name>
    <name type="common">Cloudy catshark</name>
    <name type="synonym">Catulus torazame</name>
    <dbReference type="NCBI Taxonomy" id="75743"/>
    <lineage>
        <taxon>Eukaryota</taxon>
        <taxon>Metazoa</taxon>
        <taxon>Chordata</taxon>
        <taxon>Craniata</taxon>
        <taxon>Vertebrata</taxon>
        <taxon>Chondrichthyes</taxon>
        <taxon>Elasmobranchii</taxon>
        <taxon>Galeomorphii</taxon>
        <taxon>Galeoidea</taxon>
        <taxon>Carcharhiniformes</taxon>
        <taxon>Scyliorhinidae</taxon>
        <taxon>Scyliorhinus</taxon>
    </lineage>
</organism>
<dbReference type="EMBL" id="BFAA01004069">
    <property type="protein sequence ID" value="GCB64062.1"/>
    <property type="molecule type" value="Genomic_DNA"/>
</dbReference>
<keyword evidence="3" id="KW-1185">Reference proteome</keyword>
<gene>
    <name evidence="2" type="ORF">scyTo_0009764</name>
</gene>
<evidence type="ECO:0000313" key="2">
    <source>
        <dbReference type="EMBL" id="GCB64062.1"/>
    </source>
</evidence>
<sequence length="98" mass="11403">MIIKMAGICTYAFLIIFLVVESCCTPKSRVIPKSWGPQSMLYLKGRYGRRSAEDNGYYNYDVNIWNLLLGDFKRTPALGDQDHWKQETTKNMNLMNMK</sequence>
<evidence type="ECO:0000313" key="3">
    <source>
        <dbReference type="Proteomes" id="UP000288216"/>
    </source>
</evidence>
<accession>A0A401NT77</accession>